<name>A0A2I0R3N7_9FLAO</name>
<feature type="region of interest" description="Disordered" evidence="2">
    <location>
        <begin position="1189"/>
        <end position="1219"/>
    </location>
</feature>
<proteinExistence type="inferred from homology"/>
<dbReference type="PANTHER" id="PTHR40094:SF1">
    <property type="entry name" value="UBIQUITIN DOMAIN-CONTAINING PROTEIN"/>
    <property type="match status" value="1"/>
</dbReference>
<dbReference type="InterPro" id="IPR008930">
    <property type="entry name" value="Terpenoid_cyclase/PrenylTrfase"/>
</dbReference>
<reference evidence="4 5" key="1">
    <citation type="submission" date="2017-12" db="EMBL/GenBank/DDBJ databases">
        <title>The draft genome sequence of Brumimicrobium saltpan LHR20.</title>
        <authorList>
            <person name="Do Z.-J."/>
            <person name="Luo H.-R."/>
        </authorList>
    </citation>
    <scope>NUCLEOTIDE SEQUENCE [LARGE SCALE GENOMIC DNA]</scope>
    <source>
        <strain evidence="4 5">LHR20</strain>
    </source>
</reference>
<dbReference type="Gene3D" id="2.60.40.1930">
    <property type="match status" value="1"/>
</dbReference>
<dbReference type="Gene3D" id="2.20.130.20">
    <property type="match status" value="1"/>
</dbReference>
<evidence type="ECO:0000256" key="2">
    <source>
        <dbReference type="SAM" id="MobiDB-lite"/>
    </source>
</evidence>
<dbReference type="OrthoDB" id="9767116at2"/>
<dbReference type="PANTHER" id="PTHR40094">
    <property type="entry name" value="ALPHA-2-MACROGLOBULIN HOMOLOG"/>
    <property type="match status" value="1"/>
</dbReference>
<dbReference type="GO" id="GO:0004866">
    <property type="term" value="F:endopeptidase inhibitor activity"/>
    <property type="evidence" value="ECO:0007669"/>
    <property type="project" value="InterPro"/>
</dbReference>
<dbReference type="InterPro" id="IPR041246">
    <property type="entry name" value="Bact_MG10"/>
</dbReference>
<organism evidence="4 5">
    <name type="scientific">Brumimicrobium salinarum</name>
    <dbReference type="NCBI Taxonomy" id="2058658"/>
    <lineage>
        <taxon>Bacteria</taxon>
        <taxon>Pseudomonadati</taxon>
        <taxon>Bacteroidota</taxon>
        <taxon>Flavobacteriia</taxon>
        <taxon>Flavobacteriales</taxon>
        <taxon>Crocinitomicaceae</taxon>
        <taxon>Brumimicrobium</taxon>
    </lineage>
</organism>
<dbReference type="InterPro" id="IPR001599">
    <property type="entry name" value="Macroglobln_a2"/>
</dbReference>
<dbReference type="Gene3D" id="1.50.10.20">
    <property type="match status" value="1"/>
</dbReference>
<dbReference type="Pfam" id="PF00207">
    <property type="entry name" value="A2M"/>
    <property type="match status" value="1"/>
</dbReference>
<dbReference type="SMART" id="SM01360">
    <property type="entry name" value="A2M"/>
    <property type="match status" value="1"/>
</dbReference>
<sequence>MELVLSLHHKTKLHNMKIQHLLVLLSLIISFSALSQKENPLEKVDSLFKIRQPNAAQQKLWTIIETAKKNEDHSTLSKSFSYFNKFLAPLEMEERAALYFEVFKATQDLPQPSKSIAQLQMTQEVAYNFNSWFGYRQLQIYDSINIGDDIVRHGFVLNNIQALEKQLNTLRSYDFQPFQEVLTKENDSLFVLQTLSDYVAYQLINLYQSSIIESGGELKKSSTDHEQWYASSFDFTGLEFQNDNLTTKILKLYQIIEKNNKNVANYLSSSVYQRLHYLKNNFNNEKAIEQAWQEQFEYFKSTSARSKFLFEIAKSKYLKGKDYHFKRNPDVEQLIKEAHSQLIGELEKFPNSDFEYEIKALIQIVEQKNINISAPNIFSPNKKIPFLVKHRNMDQQVIRIYKVKDYTPLNNQNLRLIAADDHLTLVQTLTMDLKNKNRFQERSTELLLEEIQSVGKYYIVATNDDEPLAELAKDSKRWNAKEIYFTELTITEIRVSTTSANNEYAILVVDDKTNQPIENAAVKLFYYDRRKSNDLIEFESGKTDKNGLFTSSIKDKNRILYTVSHKNSLLHGNDYVRSSGEERILRRVELITDRSIYRPGQSVYFKGILYKGKDNEYEVIPGEKITLTIKDATRQNVFESNFRTNEFGSVDGSFQLPESTGLGNFQLIASGRGDYAYSSAQFSVEEYKRPTFEVKLNQPKNEAQLDDTVSISGNAKAFAGFPITNAKVSYSVYRNWNRYWRYYNQPSSGDLLKEGKVKTDENGKFTIDFFAESDPNAIQNAYYTYEIKAKVTDVSGETHEQTLSLNLSEIGVSIQVKTPGQFFTHNEEFAVIDIVNLAGEKQKDYNGTIKVYRKEYSDQFLNRIWENAEIQKFKNEELQTLFPNMNLNAFKEKSESEQLIKTISFQSGDSLKINDWINNQQGQYIFKFQALTKAGDTIKNQQQIVAIDVSAKELPFHNALWTFVSAKEVKVGKDIDFQIGSSFENAQALISVYRKDELLSREWVQLKDRHSLCYSVEEEDRGMLRFEAILFNNGVFYSQSENVNVPYSNKKLKIKTSTFRDLLEPGQKEQWSFTIQDENLELVKAELAATLYDASLDQFRGHNWNFFPYYKWSFYYGWNRAWTRGIQNKGSFGLGWELRQVLNRRNMRYEYRKVPHFSRIVDYHDQGFSQNRIARDVIAAAPENMQGEVAAEEEVIESDDKSGDSTVEKKKEKSEPINPRSNFNETAFFYPTIYSNDSNKYELNFTLPESLTKWKLLMLGHNKELQIGTFQKEIVAQKELMVTANAPRFVRQGDAIDFAAKVVNLTKEEQTVEVTLMLENPINQERLNLIGRQPLSKMVIIPAGESEEVIWNMNVGNQEVIQYTITAANESFSDGEQNSIPVLSNRILITETDHVLLREAGSSKHEFEAFKNQNSSTLENKSLTIEYTDNLAWNAVMALPYLTKENNKSVTALVNSYYANAIAKDIVNSHPQIQTIFNQWKSKSPDALLSELEKNKELKTILLEETPWVMDAKNETEQRRRIAQLFELNQLQDNQNNLLNEIKNKQNADGGFSWFGGGKSNIYITQNVLTRFGHLQRLGISIDQAKYMLRNAERFAAKTQVERYNKYLKDKKSYSVSKIDVYWLYSRTFFSNENSKAIDEVESYIQTQLKKEWTRFNPYLQAMIGIYFESENINDKAQLVYASLKDRAKKNTKLGMYWMENSGYYWYQNNIASQAMIISFFQTMNAPEKMMDNMRLWLILNKESNAWETGAATAEAVYAILSSGKDYLTTSEKATIKVGEKQFVYSSSTADNEIEVEWTPGLGQVKNKWTGEEISSDLGVVEIERSAEGPAVLNLYWQYTDELSKIKSSQNKSMQIEKTYRKIVPGAKDEKGIVDSTFKVGDKIEIELIVTVDRDLEFVHIKDLRPAGFEPAMSTSGYKFDKGLSYYQSPKDVSMDYFVDNLPKGRYKFTYIVYATHSGSFNSGVAEVQCHYAPKFSGNSGVIGVKIGR</sequence>
<gene>
    <name evidence="4" type="ORF">CW751_06305</name>
</gene>
<dbReference type="SUPFAM" id="SSF48239">
    <property type="entry name" value="Terpenoid cyclases/Protein prenyltransferases"/>
    <property type="match status" value="1"/>
</dbReference>
<evidence type="ECO:0000259" key="3">
    <source>
        <dbReference type="SMART" id="SM01360"/>
    </source>
</evidence>
<comment type="similarity">
    <text evidence="1">Belongs to the protease inhibitor I39 (alpha-2-macroglobulin) family. Bacterial alpha-2-macroglobulin subfamily.</text>
</comment>
<feature type="compositionally biased region" description="Basic and acidic residues" evidence="2">
    <location>
        <begin position="1198"/>
        <end position="1215"/>
    </location>
</feature>
<dbReference type="InterPro" id="IPR002890">
    <property type="entry name" value="MG2"/>
</dbReference>
<dbReference type="InterPro" id="IPR011625">
    <property type="entry name" value="A2M_N_BRD"/>
</dbReference>
<comment type="caution">
    <text evidence="4">The sequence shown here is derived from an EMBL/GenBank/DDBJ whole genome shotgun (WGS) entry which is preliminary data.</text>
</comment>
<dbReference type="Pfam" id="PF17973">
    <property type="entry name" value="bMG10"/>
    <property type="match status" value="1"/>
</dbReference>
<dbReference type="EMBL" id="PJNI01000005">
    <property type="protein sequence ID" value="PKR81194.1"/>
    <property type="molecule type" value="Genomic_DNA"/>
</dbReference>
<dbReference type="Pfam" id="PF01835">
    <property type="entry name" value="MG2"/>
    <property type="match status" value="1"/>
</dbReference>
<dbReference type="InterPro" id="IPR051802">
    <property type="entry name" value="YfhM-like"/>
</dbReference>
<evidence type="ECO:0000313" key="4">
    <source>
        <dbReference type="EMBL" id="PKR81194.1"/>
    </source>
</evidence>
<accession>A0A2I0R3N7</accession>
<evidence type="ECO:0000313" key="5">
    <source>
        <dbReference type="Proteomes" id="UP000236654"/>
    </source>
</evidence>
<dbReference type="Pfam" id="PF07703">
    <property type="entry name" value="A2M_BRD"/>
    <property type="match status" value="1"/>
</dbReference>
<dbReference type="Proteomes" id="UP000236654">
    <property type="component" value="Unassembled WGS sequence"/>
</dbReference>
<keyword evidence="5" id="KW-1185">Reference proteome</keyword>
<protein>
    <recommendedName>
        <fullName evidence="3">Alpha-2-macroglobulin domain-containing protein</fullName>
    </recommendedName>
</protein>
<feature type="domain" description="Alpha-2-macroglobulin" evidence="3">
    <location>
        <begin position="1226"/>
        <end position="1316"/>
    </location>
</feature>
<evidence type="ECO:0000256" key="1">
    <source>
        <dbReference type="ARBA" id="ARBA00010556"/>
    </source>
</evidence>